<dbReference type="AlphaFoldDB" id="A0A0B6YAA1"/>
<evidence type="ECO:0000313" key="2">
    <source>
        <dbReference type="EMBL" id="CEK53272.1"/>
    </source>
</evidence>
<feature type="non-terminal residue" evidence="2">
    <location>
        <position position="110"/>
    </location>
</feature>
<proteinExistence type="predicted"/>
<dbReference type="Pfam" id="PF22067">
    <property type="entry name" value="Cep192_D3"/>
    <property type="match status" value="1"/>
</dbReference>
<accession>A0A0B6YAA1</accession>
<feature type="domain" description="Cep192-like" evidence="1">
    <location>
        <begin position="17"/>
        <end position="94"/>
    </location>
</feature>
<dbReference type="InterPro" id="IPR054089">
    <property type="entry name" value="Cep192-like_D3"/>
</dbReference>
<protein>
    <recommendedName>
        <fullName evidence="1">Cep192-like domain-containing protein</fullName>
    </recommendedName>
</protein>
<reference evidence="2" key="1">
    <citation type="submission" date="2014-12" db="EMBL/GenBank/DDBJ databases">
        <title>Insight into the proteome of Arion vulgaris.</title>
        <authorList>
            <person name="Aradska J."/>
            <person name="Bulat T."/>
            <person name="Smidak R."/>
            <person name="Sarate P."/>
            <person name="Gangsoo J."/>
            <person name="Sialana F."/>
            <person name="Bilban M."/>
            <person name="Lubec G."/>
        </authorList>
    </citation>
    <scope>NUCLEOTIDE SEQUENCE</scope>
    <source>
        <tissue evidence="2">Skin</tissue>
    </source>
</reference>
<dbReference type="EMBL" id="HACG01006407">
    <property type="protein sequence ID" value="CEK53272.1"/>
    <property type="molecule type" value="Transcribed_RNA"/>
</dbReference>
<organism evidence="2">
    <name type="scientific">Arion vulgaris</name>
    <dbReference type="NCBI Taxonomy" id="1028688"/>
    <lineage>
        <taxon>Eukaryota</taxon>
        <taxon>Metazoa</taxon>
        <taxon>Spiralia</taxon>
        <taxon>Lophotrochozoa</taxon>
        <taxon>Mollusca</taxon>
        <taxon>Gastropoda</taxon>
        <taxon>Heterobranchia</taxon>
        <taxon>Euthyneura</taxon>
        <taxon>Panpulmonata</taxon>
        <taxon>Eupulmonata</taxon>
        <taxon>Stylommatophora</taxon>
        <taxon>Helicina</taxon>
        <taxon>Arionoidea</taxon>
        <taxon>Arionidae</taxon>
        <taxon>Arion</taxon>
    </lineage>
</organism>
<feature type="non-terminal residue" evidence="2">
    <location>
        <position position="1"/>
    </location>
</feature>
<evidence type="ECO:0000259" key="1">
    <source>
        <dbReference type="Pfam" id="PF22067"/>
    </source>
</evidence>
<name>A0A0B6YAA1_9EUPU</name>
<gene>
    <name evidence="2" type="primary">ORF19709</name>
</gene>
<sequence length="110" mass="12089">FNLQVIVGMHKLQVNQTTLSISASRGKSGRGTLMLMNTGNISIYVDMYLKPQRDNFALSIDNVVVPARGVSSVHVNCTPQPTRRTPHDNTVKVVLKSTLHALKYISVLGE</sequence>